<dbReference type="InterPro" id="IPR039420">
    <property type="entry name" value="WalR-like"/>
</dbReference>
<feature type="domain" description="OmpR/PhoB-type" evidence="5">
    <location>
        <begin position="123"/>
        <end position="227"/>
    </location>
</feature>
<dbReference type="Proteomes" id="UP001597206">
    <property type="component" value="Unassembled WGS sequence"/>
</dbReference>
<evidence type="ECO:0000313" key="6">
    <source>
        <dbReference type="EMBL" id="MFD1122870.1"/>
    </source>
</evidence>
<dbReference type="InterPro" id="IPR016032">
    <property type="entry name" value="Sig_transdc_resp-reg_C-effctor"/>
</dbReference>
<dbReference type="PROSITE" id="PS51755">
    <property type="entry name" value="OMPR_PHOB"/>
    <property type="match status" value="1"/>
</dbReference>
<dbReference type="Gene3D" id="6.10.250.690">
    <property type="match status" value="1"/>
</dbReference>
<dbReference type="SMART" id="SM00448">
    <property type="entry name" value="REC"/>
    <property type="match status" value="1"/>
</dbReference>
<reference evidence="7" key="1">
    <citation type="journal article" date="2019" name="Int. J. Syst. Evol. Microbiol.">
        <title>The Global Catalogue of Microorganisms (GCM) 10K type strain sequencing project: providing services to taxonomists for standard genome sequencing and annotation.</title>
        <authorList>
            <consortium name="The Broad Institute Genomics Platform"/>
            <consortium name="The Broad Institute Genome Sequencing Center for Infectious Disease"/>
            <person name="Wu L."/>
            <person name="Ma J."/>
        </authorList>
    </citation>
    <scope>NUCLEOTIDE SEQUENCE [LARGE SCALE GENOMIC DNA]</scope>
    <source>
        <strain evidence="7">CCUG 58411</strain>
    </source>
</reference>
<dbReference type="SMART" id="SM00862">
    <property type="entry name" value="Trans_reg_C"/>
    <property type="match status" value="1"/>
</dbReference>
<dbReference type="PROSITE" id="PS50110">
    <property type="entry name" value="RESPONSE_REGULATORY"/>
    <property type="match status" value="1"/>
</dbReference>
<dbReference type="Pfam" id="PF00072">
    <property type="entry name" value="Response_reg"/>
    <property type="match status" value="1"/>
</dbReference>
<gene>
    <name evidence="6" type="primary">creB</name>
    <name evidence="6" type="ORF">ACFQ2T_10180</name>
</gene>
<dbReference type="SUPFAM" id="SSF46894">
    <property type="entry name" value="C-terminal effector domain of the bipartite response regulators"/>
    <property type="match status" value="1"/>
</dbReference>
<dbReference type="InterPro" id="IPR036388">
    <property type="entry name" value="WH-like_DNA-bd_sf"/>
</dbReference>
<dbReference type="EMBL" id="JBHTLN010000002">
    <property type="protein sequence ID" value="MFD1122870.1"/>
    <property type="molecule type" value="Genomic_DNA"/>
</dbReference>
<dbReference type="InterPro" id="IPR001867">
    <property type="entry name" value="OmpR/PhoB-type_DNA-bd"/>
</dbReference>
<dbReference type="Pfam" id="PF00486">
    <property type="entry name" value="Trans_reg_C"/>
    <property type="match status" value="1"/>
</dbReference>
<dbReference type="InterPro" id="IPR001789">
    <property type="entry name" value="Sig_transdc_resp-reg_receiver"/>
</dbReference>
<comment type="caution">
    <text evidence="6">The sequence shown here is derived from an EMBL/GenBank/DDBJ whole genome shotgun (WGS) entry which is preliminary data.</text>
</comment>
<dbReference type="PANTHER" id="PTHR48111">
    <property type="entry name" value="REGULATOR OF RPOS"/>
    <property type="match status" value="1"/>
</dbReference>
<dbReference type="SUPFAM" id="SSF52172">
    <property type="entry name" value="CheY-like"/>
    <property type="match status" value="1"/>
</dbReference>
<evidence type="ECO:0000259" key="4">
    <source>
        <dbReference type="PROSITE" id="PS50110"/>
    </source>
</evidence>
<keyword evidence="7" id="KW-1185">Reference proteome</keyword>
<dbReference type="CDD" id="cd00383">
    <property type="entry name" value="trans_reg_C"/>
    <property type="match status" value="1"/>
</dbReference>
<dbReference type="Gene3D" id="1.10.10.10">
    <property type="entry name" value="Winged helix-like DNA-binding domain superfamily/Winged helix DNA-binding domain"/>
    <property type="match status" value="1"/>
</dbReference>
<dbReference type="Gene3D" id="3.40.50.2300">
    <property type="match status" value="1"/>
</dbReference>
<evidence type="ECO:0000256" key="2">
    <source>
        <dbReference type="PROSITE-ProRule" id="PRU00169"/>
    </source>
</evidence>
<feature type="DNA-binding region" description="OmpR/PhoB-type" evidence="3">
    <location>
        <begin position="123"/>
        <end position="227"/>
    </location>
</feature>
<evidence type="ECO:0000259" key="5">
    <source>
        <dbReference type="PROSITE" id="PS51755"/>
    </source>
</evidence>
<dbReference type="PANTHER" id="PTHR48111:SF6">
    <property type="entry name" value="TRANSCRIPTIONAL REGULATORY PROTEIN CREB"/>
    <property type="match status" value="1"/>
</dbReference>
<keyword evidence="1 3" id="KW-0238">DNA-binding</keyword>
<feature type="modified residue" description="4-aspartylphosphate" evidence="2">
    <location>
        <position position="53"/>
    </location>
</feature>
<evidence type="ECO:0000313" key="7">
    <source>
        <dbReference type="Proteomes" id="UP001597206"/>
    </source>
</evidence>
<proteinExistence type="predicted"/>
<evidence type="ECO:0000256" key="3">
    <source>
        <dbReference type="PROSITE-ProRule" id="PRU01091"/>
    </source>
</evidence>
<sequence length="227" mass="26293">MPLHILIVEDEPSIAETLIYACRSEQMQATHVMLGQLALNILKQQSFDMIILDIGLPDMTGFEVCKHLRRFCHTPVIFLTARDHEVDRILGLEIGADDYVPKPFSPREVIARIKAIQRRLHPENTALIAGFQLDEMASRIYYHQHLLQLTRYEYLLLKTLIQQPHRVFSRTALMDTIWHSAEETMERTVDTHVKTLRTKLRELSLNHALTTTEMIVTHRGMGYSLLP</sequence>
<name>A0ABW3PEU3_9PROT</name>
<feature type="domain" description="Response regulatory" evidence="4">
    <location>
        <begin position="4"/>
        <end position="117"/>
    </location>
</feature>
<dbReference type="NCBIfam" id="NF008296">
    <property type="entry name" value="PRK11083.1"/>
    <property type="match status" value="1"/>
</dbReference>
<dbReference type="RefSeq" id="WP_379034051.1">
    <property type="nucleotide sequence ID" value="NZ_JBHTLN010000002.1"/>
</dbReference>
<protein>
    <submittedName>
        <fullName evidence="6">Two-component system response regulator CreB</fullName>
    </submittedName>
</protein>
<dbReference type="InterPro" id="IPR011006">
    <property type="entry name" value="CheY-like_superfamily"/>
</dbReference>
<evidence type="ECO:0000256" key="1">
    <source>
        <dbReference type="ARBA" id="ARBA00023125"/>
    </source>
</evidence>
<keyword evidence="2" id="KW-0597">Phosphoprotein</keyword>
<accession>A0ABW3PEU3</accession>
<organism evidence="6 7">
    <name type="scientific">Methylophilus flavus</name>
    <dbReference type="NCBI Taxonomy" id="640084"/>
    <lineage>
        <taxon>Bacteria</taxon>
        <taxon>Pseudomonadati</taxon>
        <taxon>Pseudomonadota</taxon>
        <taxon>Betaproteobacteria</taxon>
        <taxon>Nitrosomonadales</taxon>
        <taxon>Methylophilaceae</taxon>
        <taxon>Methylophilus</taxon>
    </lineage>
</organism>